<keyword evidence="3" id="KW-1015">Disulfide bond</keyword>
<organism evidence="5 6">
    <name type="scientific">Candidatus Sungbacteria bacterium RIFCSPHIGHO2_02_FULL_52_23</name>
    <dbReference type="NCBI Taxonomy" id="1802274"/>
    <lineage>
        <taxon>Bacteria</taxon>
        <taxon>Candidatus Sungiibacteriota</taxon>
    </lineage>
</organism>
<protein>
    <recommendedName>
        <fullName evidence="7">DUF4215 domain-containing protein</fullName>
    </recommendedName>
</protein>
<dbReference type="InterPro" id="IPR011936">
    <property type="entry name" value="Myxo_disulph_rpt"/>
</dbReference>
<proteinExistence type="predicted"/>
<feature type="signal peptide" evidence="4">
    <location>
        <begin position="1"/>
        <end position="27"/>
    </location>
</feature>
<dbReference type="GO" id="GO:0005615">
    <property type="term" value="C:extracellular space"/>
    <property type="evidence" value="ECO:0007669"/>
    <property type="project" value="TreeGrafter"/>
</dbReference>
<feature type="chain" id="PRO_5009583451" description="DUF4215 domain-containing protein" evidence="4">
    <location>
        <begin position="28"/>
        <end position="468"/>
    </location>
</feature>
<gene>
    <name evidence="5" type="ORF">A3J58_01565</name>
</gene>
<comment type="caution">
    <text evidence="5">The sequence shown here is derived from an EMBL/GenBank/DDBJ whole genome shotgun (WGS) entry which is preliminary data.</text>
</comment>
<reference evidence="5 6" key="1">
    <citation type="journal article" date="2016" name="Nat. Commun.">
        <title>Thousands of microbial genomes shed light on interconnected biogeochemical processes in an aquifer system.</title>
        <authorList>
            <person name="Anantharaman K."/>
            <person name="Brown C.T."/>
            <person name="Hug L.A."/>
            <person name="Sharon I."/>
            <person name="Castelle C.J."/>
            <person name="Probst A.J."/>
            <person name="Thomas B.C."/>
            <person name="Singh A."/>
            <person name="Wilkins M.J."/>
            <person name="Karaoz U."/>
            <person name="Brodie E.L."/>
            <person name="Williams K.H."/>
            <person name="Hubbard S.S."/>
            <person name="Banfield J.F."/>
        </authorList>
    </citation>
    <scope>NUCLEOTIDE SEQUENCE [LARGE SCALE GENOMIC DNA]</scope>
</reference>
<keyword evidence="2" id="KW-0677">Repeat</keyword>
<evidence type="ECO:0000313" key="6">
    <source>
        <dbReference type="Proteomes" id="UP000178510"/>
    </source>
</evidence>
<dbReference type="EMBL" id="MHQM01000048">
    <property type="protein sequence ID" value="OHA02396.1"/>
    <property type="molecule type" value="Genomic_DNA"/>
</dbReference>
<dbReference type="InterPro" id="IPR043543">
    <property type="entry name" value="PAPPA/PAPPA2"/>
</dbReference>
<dbReference type="STRING" id="1802274.A3J58_01565"/>
<evidence type="ECO:0000256" key="3">
    <source>
        <dbReference type="ARBA" id="ARBA00023157"/>
    </source>
</evidence>
<evidence type="ECO:0008006" key="7">
    <source>
        <dbReference type="Google" id="ProtNLM"/>
    </source>
</evidence>
<sequence>MHLLKSVLVIGLFVLCSMVIAPVAVFAAPAPDANSVLVLDITVSGGAGSLEATKAAGLGFTVVMATPADWAAMTAADFASYRALILGDATCAGIGTSPWLDAPTANRTVWSPVVNGNVVVIGTDPVFHQGQGGAQLVESGIAFAGDEPTKTGLYACLSCYYHGTAPGTPVPVLDQFGMFTAVGVGCYNDSHIVAVHPALAGTTDASLSNWSCSVHEALDGFPTSGANPFVPLAIAENIGGPGSLSFADGTFGIPYILVRGEAVSPIACGDGVIQPPEECDDGNVLNGDGCSAACKIEEPTGPVCGDGILEAPEQCDDGNLISGDGCSATCKIENKPPVCEAASASPAILWPPNHKYRNVAVVGVVDPEGTPLTVAVTNVMQDEPVNGLGDGDMSPDAQLMTDGSVNLRAERAGTPKVPGDGRVYHLSFTATDAAGDMCAGKVSVCVPHDMGQGNTCVDGGPLYDSTLP</sequence>
<accession>A0A1G2KSJ3</accession>
<dbReference type="Proteomes" id="UP000178510">
    <property type="component" value="Unassembled WGS sequence"/>
</dbReference>
<dbReference type="Pfam" id="PF13948">
    <property type="entry name" value="DUF4215"/>
    <property type="match status" value="2"/>
</dbReference>
<dbReference type="AlphaFoldDB" id="A0A1G2KSJ3"/>
<dbReference type="NCBIfam" id="TIGR02232">
    <property type="entry name" value="myxo_disulf_rpt"/>
    <property type="match status" value="2"/>
</dbReference>
<dbReference type="GO" id="GO:0004222">
    <property type="term" value="F:metalloendopeptidase activity"/>
    <property type="evidence" value="ECO:0007669"/>
    <property type="project" value="TreeGrafter"/>
</dbReference>
<name>A0A1G2KSJ3_9BACT</name>
<evidence type="ECO:0000256" key="2">
    <source>
        <dbReference type="ARBA" id="ARBA00022737"/>
    </source>
</evidence>
<evidence type="ECO:0000313" key="5">
    <source>
        <dbReference type="EMBL" id="OHA02396.1"/>
    </source>
</evidence>
<dbReference type="PANTHER" id="PTHR46130">
    <property type="entry name" value="LAMGL DOMAIN-CONTAINING PROTEIN"/>
    <property type="match status" value="1"/>
</dbReference>
<dbReference type="GO" id="GO:0007166">
    <property type="term" value="P:cell surface receptor signaling pathway"/>
    <property type="evidence" value="ECO:0007669"/>
    <property type="project" value="TreeGrafter"/>
</dbReference>
<dbReference type="PANTHER" id="PTHR46130:SF3">
    <property type="entry name" value="CHROMOSOME UNDETERMINED SCAFFOLD_33, WHOLE GENOME SHOTGUN SEQUENCE"/>
    <property type="match status" value="1"/>
</dbReference>
<evidence type="ECO:0000256" key="1">
    <source>
        <dbReference type="ARBA" id="ARBA00022729"/>
    </source>
</evidence>
<dbReference type="GO" id="GO:0006508">
    <property type="term" value="P:proteolysis"/>
    <property type="evidence" value="ECO:0007669"/>
    <property type="project" value="TreeGrafter"/>
</dbReference>
<keyword evidence="1 4" id="KW-0732">Signal</keyword>
<evidence type="ECO:0000256" key="4">
    <source>
        <dbReference type="SAM" id="SignalP"/>
    </source>
</evidence>